<sequence length="80" mass="8850">MSHVCSLVQPRAAALADTLYTPAFKGRKQQLFDRIAGKAKVWLDASRLSDYRTATFQSCLLDCEPGFAGDGNPMAREKQE</sequence>
<name>A0A060I5P8_RHIET</name>
<accession>A0A060I5P8</accession>
<dbReference type="KEGG" id="rei:IE4771_CH04132"/>
<dbReference type="EMBL" id="CP006986">
    <property type="protein sequence ID" value="AIC29182.1"/>
    <property type="molecule type" value="Genomic_DNA"/>
</dbReference>
<dbReference type="OrthoDB" id="8400532at2"/>
<dbReference type="Proteomes" id="UP000027180">
    <property type="component" value="Chromosome"/>
</dbReference>
<reference evidence="1 2" key="1">
    <citation type="submission" date="2013-12" db="EMBL/GenBank/DDBJ databases">
        <title>Complete genome sequence of Rhizobium etli bv. mimosae IE4771.</title>
        <authorList>
            <person name="Bustos P."/>
            <person name="Santamaria R.I."/>
            <person name="Lozano L."/>
            <person name="Ormeno-Orrillo E."/>
            <person name="Rogel M.A."/>
            <person name="Romero D."/>
            <person name="Cevallos M.A."/>
            <person name="Martinez-Romero E."/>
            <person name="Gonzalez V."/>
        </authorList>
    </citation>
    <scope>NUCLEOTIDE SEQUENCE [LARGE SCALE GENOMIC DNA]</scope>
    <source>
        <strain evidence="1 2">IE4771</strain>
    </source>
</reference>
<evidence type="ECO:0000313" key="1">
    <source>
        <dbReference type="EMBL" id="AIC29182.1"/>
    </source>
</evidence>
<dbReference type="HOGENOM" id="CLU_196076_0_0_5"/>
<organism evidence="1 2">
    <name type="scientific">Rhizobium etli bv. mimosae str. IE4771</name>
    <dbReference type="NCBI Taxonomy" id="1432050"/>
    <lineage>
        <taxon>Bacteria</taxon>
        <taxon>Pseudomonadati</taxon>
        <taxon>Pseudomonadota</taxon>
        <taxon>Alphaproteobacteria</taxon>
        <taxon>Hyphomicrobiales</taxon>
        <taxon>Rhizobiaceae</taxon>
        <taxon>Rhizobium/Agrobacterium group</taxon>
        <taxon>Rhizobium</taxon>
    </lineage>
</organism>
<gene>
    <name evidence="1" type="ORF">IE4771_CH04132</name>
</gene>
<dbReference type="AlphaFoldDB" id="A0A060I5P8"/>
<protein>
    <submittedName>
        <fullName evidence="1">Uncharacterized protein</fullName>
    </submittedName>
</protein>
<evidence type="ECO:0000313" key="2">
    <source>
        <dbReference type="Proteomes" id="UP000027180"/>
    </source>
</evidence>
<proteinExistence type="predicted"/>